<reference evidence="1" key="1">
    <citation type="submission" date="2014-05" db="EMBL/GenBank/DDBJ databases">
        <authorList>
            <person name="Chronopoulou M."/>
        </authorList>
    </citation>
    <scope>NUCLEOTIDE SEQUENCE</scope>
    <source>
        <tissue evidence="1">Whole organism</tissue>
    </source>
</reference>
<organism evidence="1">
    <name type="scientific">Lepeophtheirus salmonis</name>
    <name type="common">Salmon louse</name>
    <name type="synonym">Caligus salmonis</name>
    <dbReference type="NCBI Taxonomy" id="72036"/>
    <lineage>
        <taxon>Eukaryota</taxon>
        <taxon>Metazoa</taxon>
        <taxon>Ecdysozoa</taxon>
        <taxon>Arthropoda</taxon>
        <taxon>Crustacea</taxon>
        <taxon>Multicrustacea</taxon>
        <taxon>Hexanauplia</taxon>
        <taxon>Copepoda</taxon>
        <taxon>Siphonostomatoida</taxon>
        <taxon>Caligidae</taxon>
        <taxon>Lepeophtheirus</taxon>
    </lineage>
</organism>
<name>A0A0K2T2V6_LEPSM</name>
<proteinExistence type="predicted"/>
<sequence length="57" mass="6299">LLALLCSLQQRPRLILQSLLVLQSSPNFASPGIGAWQLRNPFAESKHTNPDSQSLSR</sequence>
<dbReference type="EMBL" id="HACA01002551">
    <property type="protein sequence ID" value="CDW19912.1"/>
    <property type="molecule type" value="Transcribed_RNA"/>
</dbReference>
<protein>
    <submittedName>
        <fullName evidence="1">Uncharacterized protein</fullName>
    </submittedName>
</protein>
<accession>A0A0K2T2V6</accession>
<evidence type="ECO:0000313" key="1">
    <source>
        <dbReference type="EMBL" id="CDW19912.1"/>
    </source>
</evidence>
<dbReference type="AlphaFoldDB" id="A0A0K2T2V6"/>
<feature type="non-terminal residue" evidence="1">
    <location>
        <position position="1"/>
    </location>
</feature>